<name>A0A1Y2HTM2_9FUNG</name>
<dbReference type="OrthoDB" id="10264707at2759"/>
<sequence>MHRHRRYEYLNINFNMSSAYGAIQRPTGSGSPAAAQHDAAVQHVLATINAAPAFQSANIAIVPVPQALPASSPLFAHLHALLNHEITQGNTYPQEHTLDANAFKAYFLSADAFVALRNVNPPLSLSAPGDESDPASWPAHLVKTHVAGTFYIKPNFPGRCSHVCNGGFIVSPSHRARNVGVAMALAFVRLAPAIGYRASMFNLVFVSNQASVKLWTRCGFKVIGRIPRVGRLALGDGDGNRD</sequence>
<evidence type="ECO:0000313" key="3">
    <source>
        <dbReference type="Proteomes" id="UP000193411"/>
    </source>
</evidence>
<dbReference type="STRING" id="765915.A0A1Y2HTM2"/>
<evidence type="ECO:0000259" key="1">
    <source>
        <dbReference type="PROSITE" id="PS51186"/>
    </source>
</evidence>
<dbReference type="Gene3D" id="3.40.630.30">
    <property type="match status" value="1"/>
</dbReference>
<reference evidence="2 3" key="1">
    <citation type="submission" date="2016-07" db="EMBL/GenBank/DDBJ databases">
        <title>Pervasive Adenine N6-methylation of Active Genes in Fungi.</title>
        <authorList>
            <consortium name="DOE Joint Genome Institute"/>
            <person name="Mondo S.J."/>
            <person name="Dannebaum R.O."/>
            <person name="Kuo R.C."/>
            <person name="Labutti K."/>
            <person name="Haridas S."/>
            <person name="Kuo A."/>
            <person name="Salamov A."/>
            <person name="Ahrendt S.R."/>
            <person name="Lipzen A."/>
            <person name="Sullivan W."/>
            <person name="Andreopoulos W.B."/>
            <person name="Clum A."/>
            <person name="Lindquist E."/>
            <person name="Daum C."/>
            <person name="Ramamoorthy G.K."/>
            <person name="Gryganskyi A."/>
            <person name="Culley D."/>
            <person name="Magnuson J.K."/>
            <person name="James T.Y."/>
            <person name="O'Malley M.A."/>
            <person name="Stajich J.E."/>
            <person name="Spatafora J.W."/>
            <person name="Visel A."/>
            <person name="Grigoriev I.V."/>
        </authorList>
    </citation>
    <scope>NUCLEOTIDE SEQUENCE [LARGE SCALE GENOMIC DNA]</scope>
    <source>
        <strain evidence="2 3">PL171</strain>
    </source>
</reference>
<dbReference type="GO" id="GO:0016747">
    <property type="term" value="F:acyltransferase activity, transferring groups other than amino-acyl groups"/>
    <property type="evidence" value="ECO:0007669"/>
    <property type="project" value="InterPro"/>
</dbReference>
<dbReference type="Proteomes" id="UP000193411">
    <property type="component" value="Unassembled WGS sequence"/>
</dbReference>
<dbReference type="PANTHER" id="PTHR43138:SF1">
    <property type="entry name" value="N-ACETYLTRANSFERASE ACA1"/>
    <property type="match status" value="1"/>
</dbReference>
<feature type="non-terminal residue" evidence="2">
    <location>
        <position position="242"/>
    </location>
</feature>
<dbReference type="InterPro" id="IPR016181">
    <property type="entry name" value="Acyl_CoA_acyltransferase"/>
</dbReference>
<evidence type="ECO:0000313" key="2">
    <source>
        <dbReference type="EMBL" id="ORZ37304.1"/>
    </source>
</evidence>
<gene>
    <name evidence="2" type="ORF">BCR44DRAFT_1430889</name>
</gene>
<accession>A0A1Y2HTM2</accession>
<dbReference type="SUPFAM" id="SSF55729">
    <property type="entry name" value="Acyl-CoA N-acyltransferases (Nat)"/>
    <property type="match status" value="1"/>
</dbReference>
<feature type="domain" description="N-acetyltransferase" evidence="1">
    <location>
        <begin position="90"/>
        <end position="237"/>
    </location>
</feature>
<dbReference type="InterPro" id="IPR052742">
    <property type="entry name" value="Mito_N-acetyltransferase"/>
</dbReference>
<keyword evidence="3" id="KW-1185">Reference proteome</keyword>
<dbReference type="InterPro" id="IPR000182">
    <property type="entry name" value="GNAT_dom"/>
</dbReference>
<dbReference type="AlphaFoldDB" id="A0A1Y2HTM2"/>
<proteinExistence type="predicted"/>
<dbReference type="EMBL" id="MCFL01000013">
    <property type="protein sequence ID" value="ORZ37304.1"/>
    <property type="molecule type" value="Genomic_DNA"/>
</dbReference>
<comment type="caution">
    <text evidence="2">The sequence shown here is derived from an EMBL/GenBank/DDBJ whole genome shotgun (WGS) entry which is preliminary data.</text>
</comment>
<dbReference type="PANTHER" id="PTHR43138">
    <property type="entry name" value="ACETYLTRANSFERASE, GNAT FAMILY"/>
    <property type="match status" value="1"/>
</dbReference>
<dbReference type="PROSITE" id="PS51186">
    <property type="entry name" value="GNAT"/>
    <property type="match status" value="1"/>
</dbReference>
<protein>
    <recommendedName>
        <fullName evidence="1">N-acetyltransferase domain-containing protein</fullName>
    </recommendedName>
</protein>
<dbReference type="Pfam" id="PF00583">
    <property type="entry name" value="Acetyltransf_1"/>
    <property type="match status" value="1"/>
</dbReference>
<organism evidence="2 3">
    <name type="scientific">Catenaria anguillulae PL171</name>
    <dbReference type="NCBI Taxonomy" id="765915"/>
    <lineage>
        <taxon>Eukaryota</taxon>
        <taxon>Fungi</taxon>
        <taxon>Fungi incertae sedis</taxon>
        <taxon>Blastocladiomycota</taxon>
        <taxon>Blastocladiomycetes</taxon>
        <taxon>Blastocladiales</taxon>
        <taxon>Catenariaceae</taxon>
        <taxon>Catenaria</taxon>
    </lineage>
</organism>
<dbReference type="GO" id="GO:0005634">
    <property type="term" value="C:nucleus"/>
    <property type="evidence" value="ECO:0007669"/>
    <property type="project" value="TreeGrafter"/>
</dbReference>